<dbReference type="GO" id="GO:0003677">
    <property type="term" value="F:DNA binding"/>
    <property type="evidence" value="ECO:0007669"/>
    <property type="project" value="UniProtKB-KW"/>
</dbReference>
<keyword evidence="1" id="KW-0805">Transcription regulation</keyword>
<evidence type="ECO:0000313" key="8">
    <source>
        <dbReference type="Proteomes" id="UP000284543"/>
    </source>
</evidence>
<accession>A0A412Z096</accession>
<dbReference type="Proteomes" id="UP000283975">
    <property type="component" value="Unassembled WGS sequence"/>
</dbReference>
<evidence type="ECO:0000313" key="7">
    <source>
        <dbReference type="Proteomes" id="UP000283975"/>
    </source>
</evidence>
<dbReference type="Pfam" id="PF07729">
    <property type="entry name" value="FCD"/>
    <property type="match status" value="1"/>
</dbReference>
<dbReference type="InterPro" id="IPR008920">
    <property type="entry name" value="TF_FadR/GntR_C"/>
</dbReference>
<dbReference type="EMBL" id="QSHZ01000005">
    <property type="protein sequence ID" value="RHC57339.1"/>
    <property type="molecule type" value="Genomic_DNA"/>
</dbReference>
<dbReference type="Proteomes" id="UP000284543">
    <property type="component" value="Unassembled WGS sequence"/>
</dbReference>
<evidence type="ECO:0000259" key="4">
    <source>
        <dbReference type="PROSITE" id="PS50949"/>
    </source>
</evidence>
<comment type="caution">
    <text evidence="5">The sequence shown here is derived from an EMBL/GenBank/DDBJ whole genome shotgun (WGS) entry which is preliminary data.</text>
</comment>
<dbReference type="GeneID" id="23114649"/>
<dbReference type="Gene3D" id="1.10.10.10">
    <property type="entry name" value="Winged helix-like DNA-binding domain superfamily/Winged helix DNA-binding domain"/>
    <property type="match status" value="1"/>
</dbReference>
<dbReference type="InterPro" id="IPR011711">
    <property type="entry name" value="GntR_C"/>
</dbReference>
<sequence length="211" mass="24519">MSEAFTFSKTPKQSLKNLAYESIKTAIVKGDLPPGQRLLETEIASQMGISRGPVREAIRQLDQEGLTYSHPHRGTVVLEMDPEETEKVFVPTRRIIEEYVAEKASFKLDDEDYQNLEELIQQMEWADNEDNLYQLTDLDIKFHSYLVEHCGSPTIYALWNSVIARIHSRLLLQGIIKESLHIVPDEHREYLQYIKTHDIEKIKAHLQSHIY</sequence>
<dbReference type="Pfam" id="PF00392">
    <property type="entry name" value="GntR"/>
    <property type="match status" value="1"/>
</dbReference>
<dbReference type="RefSeq" id="WP_002576538.1">
    <property type="nucleotide sequence ID" value="NZ_BAABZS010000001.1"/>
</dbReference>
<dbReference type="SUPFAM" id="SSF48008">
    <property type="entry name" value="GntR ligand-binding domain-like"/>
    <property type="match status" value="1"/>
</dbReference>
<dbReference type="InterPro" id="IPR000524">
    <property type="entry name" value="Tscrpt_reg_HTH_GntR"/>
</dbReference>
<evidence type="ECO:0000256" key="1">
    <source>
        <dbReference type="ARBA" id="ARBA00023015"/>
    </source>
</evidence>
<dbReference type="SMART" id="SM00345">
    <property type="entry name" value="HTH_GNTR"/>
    <property type="match status" value="1"/>
</dbReference>
<protein>
    <submittedName>
        <fullName evidence="5">GntR family transcriptional regulator</fullName>
    </submittedName>
</protein>
<dbReference type="SMART" id="SM00895">
    <property type="entry name" value="FCD"/>
    <property type="match status" value="1"/>
</dbReference>
<keyword evidence="2" id="KW-0238">DNA-binding</keyword>
<proteinExistence type="predicted"/>
<organism evidence="5 8">
    <name type="scientific">Enterocloster bolteae</name>
    <dbReference type="NCBI Taxonomy" id="208479"/>
    <lineage>
        <taxon>Bacteria</taxon>
        <taxon>Bacillati</taxon>
        <taxon>Bacillota</taxon>
        <taxon>Clostridia</taxon>
        <taxon>Lachnospirales</taxon>
        <taxon>Lachnospiraceae</taxon>
        <taxon>Enterocloster</taxon>
    </lineage>
</organism>
<dbReference type="PANTHER" id="PTHR43537">
    <property type="entry name" value="TRANSCRIPTIONAL REGULATOR, GNTR FAMILY"/>
    <property type="match status" value="1"/>
</dbReference>
<evidence type="ECO:0000313" key="6">
    <source>
        <dbReference type="EMBL" id="RHC57339.1"/>
    </source>
</evidence>
<dbReference type="EMBL" id="QRZM01000010">
    <property type="protein sequence ID" value="RGV73311.1"/>
    <property type="molecule type" value="Genomic_DNA"/>
</dbReference>
<dbReference type="InterPro" id="IPR036390">
    <property type="entry name" value="WH_DNA-bd_sf"/>
</dbReference>
<dbReference type="CDD" id="cd07377">
    <property type="entry name" value="WHTH_GntR"/>
    <property type="match status" value="1"/>
</dbReference>
<name>A0A412Z096_9FIRM</name>
<dbReference type="AlphaFoldDB" id="A0A412Z096"/>
<dbReference type="PROSITE" id="PS50949">
    <property type="entry name" value="HTH_GNTR"/>
    <property type="match status" value="1"/>
</dbReference>
<reference evidence="7 8" key="1">
    <citation type="submission" date="2018-08" db="EMBL/GenBank/DDBJ databases">
        <title>A genome reference for cultivated species of the human gut microbiota.</title>
        <authorList>
            <person name="Zou Y."/>
            <person name="Xue W."/>
            <person name="Luo G."/>
        </authorList>
    </citation>
    <scope>NUCLEOTIDE SEQUENCE [LARGE SCALE GENOMIC DNA]</scope>
    <source>
        <strain evidence="5 8">AF14-18</strain>
        <strain evidence="6 7">AM35-14</strain>
    </source>
</reference>
<dbReference type="PANTHER" id="PTHR43537:SF45">
    <property type="entry name" value="GNTR FAMILY REGULATORY PROTEIN"/>
    <property type="match status" value="1"/>
</dbReference>
<dbReference type="Gene3D" id="1.20.120.530">
    <property type="entry name" value="GntR ligand-binding domain-like"/>
    <property type="match status" value="1"/>
</dbReference>
<dbReference type="PRINTS" id="PR00035">
    <property type="entry name" value="HTHGNTR"/>
</dbReference>
<dbReference type="GO" id="GO:0003700">
    <property type="term" value="F:DNA-binding transcription factor activity"/>
    <property type="evidence" value="ECO:0007669"/>
    <property type="project" value="InterPro"/>
</dbReference>
<gene>
    <name evidence="6" type="ORF">DW839_06435</name>
    <name evidence="5" type="ORF">DWW02_20920</name>
</gene>
<evidence type="ECO:0000256" key="3">
    <source>
        <dbReference type="ARBA" id="ARBA00023163"/>
    </source>
</evidence>
<evidence type="ECO:0000256" key="2">
    <source>
        <dbReference type="ARBA" id="ARBA00023125"/>
    </source>
</evidence>
<dbReference type="SUPFAM" id="SSF46785">
    <property type="entry name" value="Winged helix' DNA-binding domain"/>
    <property type="match status" value="1"/>
</dbReference>
<keyword evidence="3" id="KW-0804">Transcription</keyword>
<dbReference type="InterPro" id="IPR036388">
    <property type="entry name" value="WH-like_DNA-bd_sf"/>
</dbReference>
<evidence type="ECO:0000313" key="5">
    <source>
        <dbReference type="EMBL" id="RGV73311.1"/>
    </source>
</evidence>
<feature type="domain" description="HTH gntR-type" evidence="4">
    <location>
        <begin position="13"/>
        <end position="80"/>
    </location>
</feature>